<dbReference type="EMBL" id="BPNN01000099">
    <property type="protein sequence ID" value="GJA65538.1"/>
    <property type="molecule type" value="Genomic_DNA"/>
</dbReference>
<evidence type="ECO:0000313" key="1">
    <source>
        <dbReference type="EMBL" id="GJA65538.1"/>
    </source>
</evidence>
<proteinExistence type="predicted"/>
<dbReference type="Proteomes" id="UP001304847">
    <property type="component" value="Unassembled WGS sequence"/>
</dbReference>
<gene>
    <name evidence="1" type="ORF">KAM351_41490</name>
    <name evidence="2" type="ORF">VCX44_21465</name>
</gene>
<evidence type="ECO:0000313" key="4">
    <source>
        <dbReference type="Proteomes" id="UP001304847"/>
    </source>
</evidence>
<name>A0A7I8HVK7_AERCA</name>
<evidence type="ECO:0000313" key="3">
    <source>
        <dbReference type="Proteomes" id="UP000886934"/>
    </source>
</evidence>
<reference evidence="2 4" key="2">
    <citation type="submission" date="2023-12" db="EMBL/GenBank/DDBJ databases">
        <title>Characterization of antibiotic resistance in Aeromonas spp. in hospital effluent.</title>
        <authorList>
            <person name="Negoseki B.R.S."/>
            <person name="Krul D."/>
            <person name="Siqueira A.C."/>
            <person name="Almeida M."/>
            <person name="Mesa D."/>
            <person name="Conte D."/>
            <person name="Dalla-Costa L.M."/>
        </authorList>
    </citation>
    <scope>NUCLEOTIDE SEQUENCE [LARGE SCALE GENOMIC DNA]</scope>
    <source>
        <strain evidence="2 4">36v</strain>
    </source>
</reference>
<reference evidence="1" key="1">
    <citation type="submission" date="2021-07" db="EMBL/GenBank/DDBJ databases">
        <title>Draft genome sequence of carbapenem-resistant Aeromonas spp. in Japan.</title>
        <authorList>
            <person name="Maehana S."/>
            <person name="Suzuki M."/>
            <person name="Kitasato H."/>
        </authorList>
    </citation>
    <scope>NUCLEOTIDE SEQUENCE</scope>
    <source>
        <strain evidence="1">KAM351</strain>
    </source>
</reference>
<accession>A0A7I8HVK7</accession>
<keyword evidence="4" id="KW-1185">Reference proteome</keyword>
<comment type="caution">
    <text evidence="1">The sequence shown here is derived from an EMBL/GenBank/DDBJ whole genome shotgun (WGS) entry which is preliminary data.</text>
</comment>
<dbReference type="AlphaFoldDB" id="A0A7I8HVK7"/>
<evidence type="ECO:0000313" key="2">
    <source>
        <dbReference type="EMBL" id="MEA9438301.1"/>
    </source>
</evidence>
<dbReference type="RefSeq" id="WP_223925198.1">
    <property type="nucleotide sequence ID" value="NZ_AP024136.1"/>
</dbReference>
<protein>
    <submittedName>
        <fullName evidence="1">Uncharacterized protein</fullName>
    </submittedName>
</protein>
<sequence length="322" mass="34754">MSILSGDIKLLASQRLTDTPDGGGRVTGHEIVSGEHNSLFPDISDLDRAYGVVNLRKAFLTVQTDNTDTYYGANTTVLLPPSDPNVGLSLMSTEDHHDTRAAARDVLERYLARGPKWRGFLYDTQLEGQRAIRFFQRVEVRLPEVGETLVLVGNEGKAGEFEQYVRVLEVTQQLAKFQIPGVPEFTRNVVTCKLADPLRYTFEGEQPTPYDVVTNLKTALRETVVADAANYFATTKLAENAAFGAMQVKAKTIFTQLVPAARSETPAVDLTAAGELASLVDSGKALVTFSTVASIAPSRGLFLGTGVKPGTLSITIGAATSN</sequence>
<organism evidence="1 3">
    <name type="scientific">Aeromonas caviae</name>
    <name type="common">Aeromonas punctata</name>
    <dbReference type="NCBI Taxonomy" id="648"/>
    <lineage>
        <taxon>Bacteria</taxon>
        <taxon>Pseudomonadati</taxon>
        <taxon>Pseudomonadota</taxon>
        <taxon>Gammaproteobacteria</taxon>
        <taxon>Aeromonadales</taxon>
        <taxon>Aeromonadaceae</taxon>
        <taxon>Aeromonas</taxon>
    </lineage>
</organism>
<dbReference type="Proteomes" id="UP000886934">
    <property type="component" value="Unassembled WGS sequence"/>
</dbReference>
<dbReference type="EMBL" id="JAYGOJ010000189">
    <property type="protein sequence ID" value="MEA9438301.1"/>
    <property type="molecule type" value="Genomic_DNA"/>
</dbReference>